<organism evidence="3 4">
    <name type="scientific">Ephemerocybe angulata</name>
    <dbReference type="NCBI Taxonomy" id="980116"/>
    <lineage>
        <taxon>Eukaryota</taxon>
        <taxon>Fungi</taxon>
        <taxon>Dikarya</taxon>
        <taxon>Basidiomycota</taxon>
        <taxon>Agaricomycotina</taxon>
        <taxon>Agaricomycetes</taxon>
        <taxon>Agaricomycetidae</taxon>
        <taxon>Agaricales</taxon>
        <taxon>Agaricineae</taxon>
        <taxon>Psathyrellaceae</taxon>
        <taxon>Ephemerocybe</taxon>
    </lineage>
</organism>
<dbReference type="EMBL" id="JACGCI010000023">
    <property type="protein sequence ID" value="KAF6757110.1"/>
    <property type="molecule type" value="Genomic_DNA"/>
</dbReference>
<dbReference type="InterPro" id="IPR041232">
    <property type="entry name" value="NPL"/>
</dbReference>
<protein>
    <recommendedName>
        <fullName evidence="2">Nucleoplasmin-like domain-containing protein</fullName>
    </recommendedName>
</protein>
<evidence type="ECO:0000259" key="2">
    <source>
        <dbReference type="Pfam" id="PF17800"/>
    </source>
</evidence>
<comment type="caution">
    <text evidence="3">The sequence shown here is derived from an EMBL/GenBank/DDBJ whole genome shotgun (WGS) entry which is preliminary data.</text>
</comment>
<proteinExistence type="predicted"/>
<keyword evidence="4" id="KW-1185">Reference proteome</keyword>
<evidence type="ECO:0000256" key="1">
    <source>
        <dbReference type="SAM" id="MobiDB-lite"/>
    </source>
</evidence>
<feature type="compositionally biased region" description="Low complexity" evidence="1">
    <location>
        <begin position="148"/>
        <end position="169"/>
    </location>
</feature>
<dbReference type="AlphaFoldDB" id="A0A8H6I1C4"/>
<dbReference type="OrthoDB" id="3100328at2759"/>
<feature type="domain" description="Nucleoplasmin-like" evidence="2">
    <location>
        <begin position="5"/>
        <end position="101"/>
    </location>
</feature>
<evidence type="ECO:0000313" key="3">
    <source>
        <dbReference type="EMBL" id="KAF6757110.1"/>
    </source>
</evidence>
<dbReference type="Pfam" id="PF17800">
    <property type="entry name" value="NPL"/>
    <property type="match status" value="1"/>
</dbReference>
<sequence>MQARVWTYNLKAGEVLTLSPKALLIVSNTSLAFDSKHDTRSSLELGHGTLLPTGLMSKRITVATLYKNKSESVRLDIKMRPDQVYTLAALGDNDIDLYGYIPGPPASPPKEALEANQADDQEDVKAPVSPKKPSNAKKEPVVVAESISSATRRNARAAPAKASKAKAPTQKTRKRKVADDIDDAVEEGSGAASDEQEDDDFIQKPLPKAKAAAVNKGKARQT</sequence>
<dbReference type="Gene3D" id="2.60.120.340">
    <property type="entry name" value="Nucleoplasmin core domain"/>
    <property type="match status" value="1"/>
</dbReference>
<dbReference type="Proteomes" id="UP000521943">
    <property type="component" value="Unassembled WGS sequence"/>
</dbReference>
<gene>
    <name evidence="3" type="ORF">DFP72DRAFT_1065950</name>
</gene>
<evidence type="ECO:0000313" key="4">
    <source>
        <dbReference type="Proteomes" id="UP000521943"/>
    </source>
</evidence>
<accession>A0A8H6I1C4</accession>
<feature type="region of interest" description="Disordered" evidence="1">
    <location>
        <begin position="100"/>
        <end position="222"/>
    </location>
</feature>
<name>A0A8H6I1C4_9AGAR</name>
<reference evidence="3 4" key="1">
    <citation type="submission" date="2020-07" db="EMBL/GenBank/DDBJ databases">
        <title>Comparative genomics of pyrophilous fungi reveals a link between fire events and developmental genes.</title>
        <authorList>
            <consortium name="DOE Joint Genome Institute"/>
            <person name="Steindorff A.S."/>
            <person name="Carver A."/>
            <person name="Calhoun S."/>
            <person name="Stillman K."/>
            <person name="Liu H."/>
            <person name="Lipzen A."/>
            <person name="Pangilinan J."/>
            <person name="Labutti K."/>
            <person name="Bruns T.D."/>
            <person name="Grigoriev I.V."/>
        </authorList>
    </citation>
    <scope>NUCLEOTIDE SEQUENCE [LARGE SCALE GENOMIC DNA]</scope>
    <source>
        <strain evidence="3 4">CBS 144469</strain>
    </source>
</reference>